<sequence>MCCWTLAQTLQRRDAAAVRASRSVVVPAVSDIDPLTTEEFQTDPRSLVHFHDHVSRDKCRGIWRRGEKPSLVYKLYKYHDIHFSSPFCILVCTECLRESPW</sequence>
<organism evidence="1 2">
    <name type="scientific">Toxoplasma gondii MAS</name>
    <dbReference type="NCBI Taxonomy" id="943118"/>
    <lineage>
        <taxon>Eukaryota</taxon>
        <taxon>Sar</taxon>
        <taxon>Alveolata</taxon>
        <taxon>Apicomplexa</taxon>
        <taxon>Conoidasida</taxon>
        <taxon>Coccidia</taxon>
        <taxon>Eucoccidiorida</taxon>
        <taxon>Eimeriorina</taxon>
        <taxon>Sarcocystidae</taxon>
        <taxon>Toxoplasma</taxon>
    </lineage>
</organism>
<dbReference type="Proteomes" id="UP000028821">
    <property type="component" value="Unassembled WGS sequence"/>
</dbReference>
<protein>
    <submittedName>
        <fullName evidence="1">Uncharacterized protein</fullName>
    </submittedName>
</protein>
<evidence type="ECO:0000313" key="1">
    <source>
        <dbReference type="EMBL" id="KFH08411.1"/>
    </source>
</evidence>
<accession>A0A086Q729</accession>
<dbReference type="AlphaFoldDB" id="A0A086Q729"/>
<reference evidence="1 2" key="1">
    <citation type="submission" date="2014-04" db="EMBL/GenBank/DDBJ databases">
        <authorList>
            <person name="Sibley D."/>
            <person name="Venepally P."/>
            <person name="Karamycheva S."/>
            <person name="Hadjithomas M."/>
            <person name="Khan A."/>
            <person name="Brunk B."/>
            <person name="Roos D."/>
            <person name="Caler E."/>
            <person name="Lorenzi H."/>
        </authorList>
    </citation>
    <scope>NUCLEOTIDE SEQUENCE [LARGE SCALE GENOMIC DNA]</scope>
    <source>
        <strain evidence="1 2">MAS</strain>
    </source>
</reference>
<name>A0A086Q729_TOXGO</name>
<gene>
    <name evidence="1" type="ORF">TGMAS_415650</name>
</gene>
<dbReference type="EMBL" id="AEXC02002031">
    <property type="protein sequence ID" value="KFH08411.1"/>
    <property type="molecule type" value="Genomic_DNA"/>
</dbReference>
<comment type="caution">
    <text evidence="1">The sequence shown here is derived from an EMBL/GenBank/DDBJ whole genome shotgun (WGS) entry which is preliminary data.</text>
</comment>
<evidence type="ECO:0000313" key="2">
    <source>
        <dbReference type="Proteomes" id="UP000028821"/>
    </source>
</evidence>
<proteinExistence type="predicted"/>
<dbReference type="VEuPathDB" id="ToxoDB:TGMAS_415650"/>